<dbReference type="Proteomes" id="UP000321518">
    <property type="component" value="Unassembled WGS sequence"/>
</dbReference>
<sequence>MTSGRVRLPDDAFYHLSRLAAPPLHGEWPVEEVRQFVTTITDGQIAEGILQRFYAELKPLCEAIRANFRSIPLGHGAIEGHAGTDIQWFDQLLDGLVSVFEYVLDEGDEEYKIVHAEALASKFRADVEAFPKNWHTKARTVAQFIFSTLRKVRRQMAQLHINQELLWRELASLQFVDADMLAWRLYCLDPRGPDWGNEMQQLHTDEHVSRLLLAVAASIPLASAAQIDYTLSTTELNRTSWERQPYVANGYIGQRIPAEGFGYRQVVPINASAHDGTQGWPLFTPRQTAAIVAGFYDQQNETAGTNFAQTGGEQPISTLPTFDSLYLTINNETYSTLTPDSQIANWSQSMSINDGIVRTMLDWTPEGMNKSVSLEYTVLAHRVWPNVAAVRLSVQGLTQDMQVAFTDVLDGVGAWRTDPVSAGPVPNYTHIIHSAVRPNGISNVTAYEVSLTDAWPHSAGWTNDTGANCITQQGVLTTNASTASLCYRATHVPQNGRLDAVKYVGIASSDAYPGSELATALQAARHANATGWEAMVNQHQQAWKQVWQDADIVINGDSEEFREIQLSTRASLFHILTNVFWDSITWVAPSLFALQPDYGENIIDYYHRQLGAAEVNAREFNLSGALFPWTNARFGNCTGVGPCYDYEYHLNPDIALAAWQYFAATGNKTWLQEKGYPLIRGAADMIATFVQYNQTTGQYYTTNMTSPDEYSNHKNNSAMTNGAFAVTLQHAQEVGSMLGYDSPSNWTAIRNNITMLQAPSGILLEFDGFNGTTAVKQADVVLLEYPYEYPRSPSAALQDLDFYSIATSPNGPGMTYSIFSIIAAELSPVGCASWSYFLQSSQPYARAPYYQFSEQTSDVYAENGGTNPAYTFLTGHGGYLQTLTHGFTGYRFRTDRLYFDPILPPQFSQGYTLKGFKWQGGVYDIQVAQDNTKITWKSGGSSPNVTVEIAKGNSKAGNHTLTPGQSLTVPTRATSGALVEGNIAQCQTVLTNDTRFGLANNTIVPGEYALSAIDGANATTWQPLTTNKTSMTIDLTSLRTIKGFHMNWGPEPPTTFSISIANSSSDVAAAMSSPVASGNVSISAPFNVQAANQVAIQIGNLTDASLPQPVYARYVSLTVEGNQFPGAKYGPTVAEFAVLGA</sequence>
<gene>
    <name evidence="7" type="ORF">Rt10032_c26g6790</name>
</gene>
<dbReference type="EMBL" id="BJWK01000026">
    <property type="protein sequence ID" value="GEM12773.1"/>
    <property type="molecule type" value="Genomic_DNA"/>
</dbReference>
<dbReference type="InterPro" id="IPR037018">
    <property type="entry name" value="GH65_N"/>
</dbReference>
<dbReference type="Pfam" id="PF03632">
    <property type="entry name" value="Glyco_hydro_65m"/>
    <property type="match status" value="1"/>
</dbReference>
<protein>
    <recommendedName>
        <fullName evidence="3">alpha,alpha-trehalase</fullName>
        <ecNumber evidence="3">3.2.1.28</ecNumber>
    </recommendedName>
</protein>
<dbReference type="GO" id="GO:0004555">
    <property type="term" value="F:alpha,alpha-trehalase activity"/>
    <property type="evidence" value="ECO:0007669"/>
    <property type="project" value="UniProtKB-EC"/>
</dbReference>
<dbReference type="InterPro" id="IPR008979">
    <property type="entry name" value="Galactose-bd-like_sf"/>
</dbReference>
<organism evidence="7 8">
    <name type="scientific">Rhodotorula toruloides</name>
    <name type="common">Yeast</name>
    <name type="synonym">Rhodosporidium toruloides</name>
    <dbReference type="NCBI Taxonomy" id="5286"/>
    <lineage>
        <taxon>Eukaryota</taxon>
        <taxon>Fungi</taxon>
        <taxon>Dikarya</taxon>
        <taxon>Basidiomycota</taxon>
        <taxon>Pucciniomycotina</taxon>
        <taxon>Microbotryomycetes</taxon>
        <taxon>Sporidiobolales</taxon>
        <taxon>Sporidiobolaceae</taxon>
        <taxon>Rhodotorula</taxon>
    </lineage>
</organism>
<dbReference type="InterPro" id="IPR005195">
    <property type="entry name" value="Glyco_hydro_65_M"/>
</dbReference>
<dbReference type="Pfam" id="PF03633">
    <property type="entry name" value="Glyco_hydro_65C"/>
    <property type="match status" value="1"/>
</dbReference>
<evidence type="ECO:0000259" key="6">
    <source>
        <dbReference type="Pfam" id="PF03636"/>
    </source>
</evidence>
<evidence type="ECO:0000313" key="7">
    <source>
        <dbReference type="EMBL" id="GEM12773.1"/>
    </source>
</evidence>
<dbReference type="SUPFAM" id="SSF49785">
    <property type="entry name" value="Galactose-binding domain-like"/>
    <property type="match status" value="1"/>
</dbReference>
<dbReference type="GO" id="GO:0005993">
    <property type="term" value="P:trehalose catabolic process"/>
    <property type="evidence" value="ECO:0007669"/>
    <property type="project" value="TreeGrafter"/>
</dbReference>
<keyword evidence="7" id="KW-0378">Hydrolase</keyword>
<feature type="domain" description="Glycoside hydrolase family 65 central catalytic" evidence="4">
    <location>
        <begin position="578"/>
        <end position="740"/>
    </location>
</feature>
<comment type="similarity">
    <text evidence="2">Belongs to the glycosyl hydrolase 65 family.</text>
</comment>
<feature type="domain" description="Glycoside hydrolase family 65 C-terminal" evidence="5">
    <location>
        <begin position="891"/>
        <end position="941"/>
    </location>
</feature>
<dbReference type="Pfam" id="PF03636">
    <property type="entry name" value="Glyco_hydro_65N"/>
    <property type="match status" value="1"/>
</dbReference>
<reference evidence="7 8" key="1">
    <citation type="submission" date="2019-07" db="EMBL/GenBank/DDBJ databases">
        <title>Rhodotorula toruloides NBRC10032 genome sequencing.</title>
        <authorList>
            <person name="Shida Y."/>
            <person name="Takaku H."/>
            <person name="Ogasawara W."/>
            <person name="Mori K."/>
        </authorList>
    </citation>
    <scope>NUCLEOTIDE SEQUENCE [LARGE SCALE GENOMIC DNA]</scope>
    <source>
        <strain evidence="7 8">NBRC10032</strain>
    </source>
</reference>
<evidence type="ECO:0000259" key="5">
    <source>
        <dbReference type="Pfam" id="PF03633"/>
    </source>
</evidence>
<evidence type="ECO:0000256" key="2">
    <source>
        <dbReference type="ARBA" id="ARBA00006768"/>
    </source>
</evidence>
<evidence type="ECO:0000256" key="1">
    <source>
        <dbReference type="ARBA" id="ARBA00001576"/>
    </source>
</evidence>
<comment type="caution">
    <text evidence="7">The sequence shown here is derived from an EMBL/GenBank/DDBJ whole genome shotgun (WGS) entry which is preliminary data.</text>
</comment>
<proteinExistence type="inferred from homology"/>
<dbReference type="Gene3D" id="2.60.120.260">
    <property type="entry name" value="Galactose-binding domain-like"/>
    <property type="match status" value="1"/>
</dbReference>
<dbReference type="InterPro" id="IPR005194">
    <property type="entry name" value="Glyco_hydro_65_C"/>
</dbReference>
<dbReference type="PANTHER" id="PTHR11051">
    <property type="entry name" value="GLYCOSYL HYDROLASE-RELATED"/>
    <property type="match status" value="1"/>
</dbReference>
<name>A0A511KQZ8_RHOTO</name>
<dbReference type="Gene3D" id="2.60.420.10">
    <property type="entry name" value="Maltose phosphorylase, domain 3"/>
    <property type="match status" value="1"/>
</dbReference>
<dbReference type="GO" id="GO:0009277">
    <property type="term" value="C:fungal-type cell wall"/>
    <property type="evidence" value="ECO:0007669"/>
    <property type="project" value="TreeGrafter"/>
</dbReference>
<dbReference type="Gene3D" id="1.50.10.10">
    <property type="match status" value="1"/>
</dbReference>
<comment type="catalytic activity">
    <reaction evidence="1">
        <text>alpha,alpha-trehalose + H2O = alpha-D-glucose + beta-D-glucose</text>
        <dbReference type="Rhea" id="RHEA:32675"/>
        <dbReference type="ChEBI" id="CHEBI:15377"/>
        <dbReference type="ChEBI" id="CHEBI:15903"/>
        <dbReference type="ChEBI" id="CHEBI:16551"/>
        <dbReference type="ChEBI" id="CHEBI:17925"/>
        <dbReference type="EC" id="3.2.1.28"/>
    </reaction>
</comment>
<feature type="domain" description="Glycoside hydrolase family 65 N-terminal" evidence="6">
    <location>
        <begin position="239"/>
        <end position="510"/>
    </location>
</feature>
<dbReference type="SUPFAM" id="SSF48208">
    <property type="entry name" value="Six-hairpin glycosidases"/>
    <property type="match status" value="1"/>
</dbReference>
<dbReference type="InterPro" id="IPR012341">
    <property type="entry name" value="6hp_glycosidase-like_sf"/>
</dbReference>
<evidence type="ECO:0000259" key="4">
    <source>
        <dbReference type="Pfam" id="PF03632"/>
    </source>
</evidence>
<dbReference type="InterPro" id="IPR008928">
    <property type="entry name" value="6-hairpin_glycosidase_sf"/>
</dbReference>
<evidence type="ECO:0000313" key="8">
    <source>
        <dbReference type="Proteomes" id="UP000321518"/>
    </source>
</evidence>
<dbReference type="EC" id="3.2.1.28" evidence="3"/>
<dbReference type="PANTHER" id="PTHR11051:SF8">
    <property type="entry name" value="PROTEIN-GLUCOSYLGALACTOSYLHYDROXYLYSINE GLUCOSIDASE"/>
    <property type="match status" value="1"/>
</dbReference>
<dbReference type="InterPro" id="IPR005196">
    <property type="entry name" value="Glyco_hydro_65_N"/>
</dbReference>
<dbReference type="OrthoDB" id="200349at2759"/>
<dbReference type="Gene3D" id="2.70.98.40">
    <property type="entry name" value="Glycoside hydrolase, family 65, N-terminal domain"/>
    <property type="match status" value="1"/>
</dbReference>
<dbReference type="AlphaFoldDB" id="A0A511KQZ8"/>
<accession>A0A511KQZ8</accession>
<evidence type="ECO:0000256" key="3">
    <source>
        <dbReference type="ARBA" id="ARBA00012757"/>
    </source>
</evidence>